<evidence type="ECO:0000256" key="1">
    <source>
        <dbReference type="SAM" id="MobiDB-lite"/>
    </source>
</evidence>
<dbReference type="RefSeq" id="WP_236457728.1">
    <property type="nucleotide sequence ID" value="NZ_CBCSGE010000005.1"/>
</dbReference>
<protein>
    <submittedName>
        <fullName evidence="2">Uncharacterized protein</fullName>
    </submittedName>
</protein>
<feature type="compositionally biased region" description="Polar residues" evidence="1">
    <location>
        <begin position="29"/>
        <end position="44"/>
    </location>
</feature>
<keyword evidence="3" id="KW-1185">Reference proteome</keyword>
<reference evidence="2 3" key="1">
    <citation type="submission" date="2024-09" db="EMBL/GenBank/DDBJ databases">
        <authorList>
            <person name="Sun Q."/>
            <person name="Mori K."/>
        </authorList>
    </citation>
    <scope>NUCLEOTIDE SEQUENCE [LARGE SCALE GENOMIC DNA]</scope>
    <source>
        <strain evidence="2 3">CECT 7955</strain>
    </source>
</reference>
<accession>A0ABV5GR51</accession>
<comment type="caution">
    <text evidence="2">The sequence shown here is derived from an EMBL/GenBank/DDBJ whole genome shotgun (WGS) entry which is preliminary data.</text>
</comment>
<organism evidence="2 3">
    <name type="scientific">Flavobacterium jumunjinense</name>
    <dbReference type="NCBI Taxonomy" id="998845"/>
    <lineage>
        <taxon>Bacteria</taxon>
        <taxon>Pseudomonadati</taxon>
        <taxon>Bacteroidota</taxon>
        <taxon>Flavobacteriia</taxon>
        <taxon>Flavobacteriales</taxon>
        <taxon>Flavobacteriaceae</taxon>
        <taxon>Flavobacterium</taxon>
    </lineage>
</organism>
<gene>
    <name evidence="2" type="ORF">ACFFVF_12605</name>
</gene>
<dbReference type="Proteomes" id="UP001589607">
    <property type="component" value="Unassembled WGS sequence"/>
</dbReference>
<evidence type="ECO:0000313" key="2">
    <source>
        <dbReference type="EMBL" id="MFB9097360.1"/>
    </source>
</evidence>
<evidence type="ECO:0000313" key="3">
    <source>
        <dbReference type="Proteomes" id="UP001589607"/>
    </source>
</evidence>
<sequence>MVTPNGQLFVNDVFQRGGPAIRDTRKNIGGNNIPSEPGSTGRINNVNPDITPIVLPTIWNIDEYPLPLDKK</sequence>
<feature type="region of interest" description="Disordered" evidence="1">
    <location>
        <begin position="20"/>
        <end position="44"/>
    </location>
</feature>
<proteinExistence type="predicted"/>
<name>A0ABV5GR51_9FLAO</name>
<dbReference type="EMBL" id="JBHMEY010000042">
    <property type="protein sequence ID" value="MFB9097360.1"/>
    <property type="molecule type" value="Genomic_DNA"/>
</dbReference>